<keyword evidence="3" id="KW-0012">Acyltransferase</keyword>
<dbReference type="InterPro" id="IPR016181">
    <property type="entry name" value="Acyl_CoA_acyltransferase"/>
</dbReference>
<name>A0A913ZHH9_PATMI</name>
<accession>A0A913ZHH9</accession>
<dbReference type="OMA" id="PRDCSHI"/>
<proteinExistence type="inferred from homology"/>
<dbReference type="EnsemblMetazoa" id="XM_038195314.1">
    <property type="protein sequence ID" value="XP_038051242.1"/>
    <property type="gene ID" value="LOC119724319"/>
</dbReference>
<evidence type="ECO:0000313" key="5">
    <source>
        <dbReference type="EnsemblMetazoa" id="XP_038051242.1"/>
    </source>
</evidence>
<dbReference type="OrthoDB" id="7305308at2759"/>
<dbReference type="PANTHER" id="PTHR10545:SF29">
    <property type="entry name" value="GH14572P-RELATED"/>
    <property type="match status" value="1"/>
</dbReference>
<feature type="domain" description="N-acetyltransferase" evidence="4">
    <location>
        <begin position="6"/>
        <end position="179"/>
    </location>
</feature>
<protein>
    <recommendedName>
        <fullName evidence="4">N-acetyltransferase domain-containing protein</fullName>
    </recommendedName>
</protein>
<dbReference type="Pfam" id="PF00583">
    <property type="entry name" value="Acetyltransf_1"/>
    <property type="match status" value="1"/>
</dbReference>
<dbReference type="RefSeq" id="XP_038051242.1">
    <property type="nucleotide sequence ID" value="XM_038195314.1"/>
</dbReference>
<dbReference type="PROSITE" id="PS51186">
    <property type="entry name" value="GNAT"/>
    <property type="match status" value="1"/>
</dbReference>
<evidence type="ECO:0000313" key="6">
    <source>
        <dbReference type="Proteomes" id="UP000887568"/>
    </source>
</evidence>
<dbReference type="AlphaFoldDB" id="A0A913ZHH9"/>
<evidence type="ECO:0000256" key="3">
    <source>
        <dbReference type="ARBA" id="ARBA00023315"/>
    </source>
</evidence>
<keyword evidence="6" id="KW-1185">Reference proteome</keyword>
<dbReference type="Proteomes" id="UP000887568">
    <property type="component" value="Unplaced"/>
</dbReference>
<dbReference type="SUPFAM" id="SSF55729">
    <property type="entry name" value="Acyl-CoA N-acyltransferases (Nat)"/>
    <property type="match status" value="1"/>
</dbReference>
<organism evidence="5 6">
    <name type="scientific">Patiria miniata</name>
    <name type="common">Bat star</name>
    <name type="synonym">Asterina miniata</name>
    <dbReference type="NCBI Taxonomy" id="46514"/>
    <lineage>
        <taxon>Eukaryota</taxon>
        <taxon>Metazoa</taxon>
        <taxon>Echinodermata</taxon>
        <taxon>Eleutherozoa</taxon>
        <taxon>Asterozoa</taxon>
        <taxon>Asteroidea</taxon>
        <taxon>Valvatacea</taxon>
        <taxon>Valvatida</taxon>
        <taxon>Asterinidae</taxon>
        <taxon>Patiria</taxon>
    </lineage>
</organism>
<dbReference type="Gene3D" id="3.40.630.30">
    <property type="match status" value="1"/>
</dbReference>
<evidence type="ECO:0000256" key="2">
    <source>
        <dbReference type="ARBA" id="ARBA00022679"/>
    </source>
</evidence>
<dbReference type="GO" id="GO:0008080">
    <property type="term" value="F:N-acetyltransferase activity"/>
    <property type="evidence" value="ECO:0007669"/>
    <property type="project" value="UniProtKB-ARBA"/>
</dbReference>
<dbReference type="GeneID" id="119724319"/>
<evidence type="ECO:0000259" key="4">
    <source>
        <dbReference type="PROSITE" id="PS51186"/>
    </source>
</evidence>
<sequence length="181" mass="20302">MASTRYTVRKGQPEDCKHIVRLLKEHATSAISNTEEDLQNDSFGDEPLYHFFVVEAMNDGTDAKENAAAEIVGFSAYFFSYSAWTGRMIDMDELYVQDSHRGKGLGKALMAKVAKVGVENKCIGMDWILGGSNKSAWPFYNHLKSIDMSAHFGWRFMTVSGENFAQLVNSEIKPGLNIQFQ</sequence>
<comment type="similarity">
    <text evidence="1">Belongs to the acetyltransferase family.</text>
</comment>
<dbReference type="InterPro" id="IPR051016">
    <property type="entry name" value="Diverse_Substrate_AcTransf"/>
</dbReference>
<keyword evidence="2" id="KW-0808">Transferase</keyword>
<dbReference type="CDD" id="cd04301">
    <property type="entry name" value="NAT_SF"/>
    <property type="match status" value="1"/>
</dbReference>
<dbReference type="FunFam" id="3.40.630.30:FF:000064">
    <property type="entry name" value="GNAT family acetyltransferase"/>
    <property type="match status" value="1"/>
</dbReference>
<evidence type="ECO:0000256" key="1">
    <source>
        <dbReference type="ARBA" id="ARBA00008694"/>
    </source>
</evidence>
<dbReference type="PANTHER" id="PTHR10545">
    <property type="entry name" value="DIAMINE N-ACETYLTRANSFERASE"/>
    <property type="match status" value="1"/>
</dbReference>
<reference evidence="5" key="1">
    <citation type="submission" date="2022-11" db="UniProtKB">
        <authorList>
            <consortium name="EnsemblMetazoa"/>
        </authorList>
    </citation>
    <scope>IDENTIFICATION</scope>
</reference>
<dbReference type="InterPro" id="IPR000182">
    <property type="entry name" value="GNAT_dom"/>
</dbReference>